<dbReference type="EMBL" id="RXIC02000024">
    <property type="protein sequence ID" value="KAB1211391.1"/>
    <property type="molecule type" value="Genomic_DNA"/>
</dbReference>
<dbReference type="AlphaFoldDB" id="A0A6A1VFA6"/>
<dbReference type="Proteomes" id="UP000516437">
    <property type="component" value="Chromosome 6"/>
</dbReference>
<evidence type="ECO:0000256" key="5">
    <source>
        <dbReference type="ARBA" id="ARBA00022970"/>
    </source>
</evidence>
<accession>A0A6A1VFA6</accession>
<keyword evidence="3" id="KW-0813">Transport</keyword>
<evidence type="ECO:0000256" key="1">
    <source>
        <dbReference type="ARBA" id="ARBA00004167"/>
    </source>
</evidence>
<comment type="subcellular location">
    <subcellularLocation>
        <location evidence="1">Membrane</location>
        <topology evidence="1">Single-pass membrane protein</topology>
    </subcellularLocation>
</comment>
<dbReference type="PANTHER" id="PTHR33228:SF75">
    <property type="entry name" value="PROTEIN GLUTAMINE DUMPER 6"/>
    <property type="match status" value="1"/>
</dbReference>
<comment type="similarity">
    <text evidence="2">Belongs to the GLUTAMINE DUMPER 1 (TC 9.B.60) family.</text>
</comment>
<name>A0A6A1VFA6_9ROSI</name>
<evidence type="ECO:0000256" key="2">
    <source>
        <dbReference type="ARBA" id="ARBA00009977"/>
    </source>
</evidence>
<keyword evidence="7 8" id="KW-0472">Membrane</keyword>
<evidence type="ECO:0000313" key="9">
    <source>
        <dbReference type="EMBL" id="KAB1211391.1"/>
    </source>
</evidence>
<keyword evidence="10" id="KW-1185">Reference proteome</keyword>
<sequence length="106" mass="11159">MRPAISTSASVSTATQLWKSPVPYLFGGLTLMLVLIAVALVVLVCSQRKRASSSSGEGDDKPAMPTNTVVIDVEPKFVVIMAGDDKPTYLAKPVNSTTCSSTSQQV</sequence>
<keyword evidence="6 8" id="KW-1133">Transmembrane helix</keyword>
<dbReference type="GO" id="GO:0006865">
    <property type="term" value="P:amino acid transport"/>
    <property type="evidence" value="ECO:0007669"/>
    <property type="project" value="UniProtKB-KW"/>
</dbReference>
<gene>
    <name evidence="9" type="ORF">CJ030_MR6G021419</name>
</gene>
<evidence type="ECO:0000256" key="3">
    <source>
        <dbReference type="ARBA" id="ARBA00022448"/>
    </source>
</evidence>
<dbReference type="InterPro" id="IPR040359">
    <property type="entry name" value="GDU"/>
</dbReference>
<proteinExistence type="inferred from homology"/>
<keyword evidence="4 8" id="KW-0812">Transmembrane</keyword>
<evidence type="ECO:0000313" key="10">
    <source>
        <dbReference type="Proteomes" id="UP000516437"/>
    </source>
</evidence>
<organism evidence="9 10">
    <name type="scientific">Morella rubra</name>
    <name type="common">Chinese bayberry</name>
    <dbReference type="NCBI Taxonomy" id="262757"/>
    <lineage>
        <taxon>Eukaryota</taxon>
        <taxon>Viridiplantae</taxon>
        <taxon>Streptophyta</taxon>
        <taxon>Embryophyta</taxon>
        <taxon>Tracheophyta</taxon>
        <taxon>Spermatophyta</taxon>
        <taxon>Magnoliopsida</taxon>
        <taxon>eudicotyledons</taxon>
        <taxon>Gunneridae</taxon>
        <taxon>Pentapetalae</taxon>
        <taxon>rosids</taxon>
        <taxon>fabids</taxon>
        <taxon>Fagales</taxon>
        <taxon>Myricaceae</taxon>
        <taxon>Morella</taxon>
    </lineage>
</organism>
<dbReference type="GO" id="GO:0080143">
    <property type="term" value="P:regulation of amino acid export"/>
    <property type="evidence" value="ECO:0007669"/>
    <property type="project" value="InterPro"/>
</dbReference>
<comment type="caution">
    <text evidence="9">The sequence shown here is derived from an EMBL/GenBank/DDBJ whole genome shotgun (WGS) entry which is preliminary data.</text>
</comment>
<dbReference type="PANTHER" id="PTHR33228">
    <property type="entry name" value="PROTEIN GLUTAMINE DUMPER 4-RELATED"/>
    <property type="match status" value="1"/>
</dbReference>
<evidence type="ECO:0000256" key="4">
    <source>
        <dbReference type="ARBA" id="ARBA00022692"/>
    </source>
</evidence>
<keyword evidence="5" id="KW-0029">Amino-acid transport</keyword>
<evidence type="ECO:0000256" key="6">
    <source>
        <dbReference type="ARBA" id="ARBA00022989"/>
    </source>
</evidence>
<feature type="transmembrane region" description="Helical" evidence="8">
    <location>
        <begin position="24"/>
        <end position="45"/>
    </location>
</feature>
<reference evidence="9 10" key="1">
    <citation type="journal article" date="2019" name="Plant Biotechnol. J.">
        <title>The red bayberry genome and genetic basis of sex determination.</title>
        <authorList>
            <person name="Jia H.M."/>
            <person name="Jia H.J."/>
            <person name="Cai Q.L."/>
            <person name="Wang Y."/>
            <person name="Zhao H.B."/>
            <person name="Yang W.F."/>
            <person name="Wang G.Y."/>
            <person name="Li Y.H."/>
            <person name="Zhan D.L."/>
            <person name="Shen Y.T."/>
            <person name="Niu Q.F."/>
            <person name="Chang L."/>
            <person name="Qiu J."/>
            <person name="Zhao L."/>
            <person name="Xie H.B."/>
            <person name="Fu W.Y."/>
            <person name="Jin J."/>
            <person name="Li X.W."/>
            <person name="Jiao Y."/>
            <person name="Zhou C.C."/>
            <person name="Tu T."/>
            <person name="Chai C.Y."/>
            <person name="Gao J.L."/>
            <person name="Fan L.J."/>
            <person name="van de Weg E."/>
            <person name="Wang J.Y."/>
            <person name="Gao Z.S."/>
        </authorList>
    </citation>
    <scope>NUCLEOTIDE SEQUENCE [LARGE SCALE GENOMIC DNA]</scope>
    <source>
        <tissue evidence="9">Leaves</tissue>
    </source>
</reference>
<evidence type="ECO:0000256" key="7">
    <source>
        <dbReference type="ARBA" id="ARBA00023136"/>
    </source>
</evidence>
<protein>
    <submittedName>
        <fullName evidence="9">Protein GLUTAMINE DUMPER 2</fullName>
    </submittedName>
</protein>
<dbReference type="OrthoDB" id="770444at2759"/>
<evidence type="ECO:0000256" key="8">
    <source>
        <dbReference type="SAM" id="Phobius"/>
    </source>
</evidence>
<dbReference type="GO" id="GO:0016020">
    <property type="term" value="C:membrane"/>
    <property type="evidence" value="ECO:0007669"/>
    <property type="project" value="UniProtKB-SubCell"/>
</dbReference>